<dbReference type="ChiTaRS" id="ABCC8">
    <property type="organism name" value="human"/>
</dbReference>
<proteinExistence type="inferred from homology"/>
<dbReference type="GO" id="GO:0008281">
    <property type="term" value="F:sulfonylurea receptor activity"/>
    <property type="evidence" value="ECO:0007669"/>
    <property type="project" value="InterPro"/>
</dbReference>
<dbReference type="GO" id="GO:0016020">
    <property type="term" value="C:membrane"/>
    <property type="evidence" value="ECO:0007669"/>
    <property type="project" value="InterPro"/>
</dbReference>
<dbReference type="Ensembl" id="ENST00000646737.1">
    <property type="protein sequence ID" value="ENSP00000494874.1"/>
    <property type="gene ID" value="ENSG00000006071.16"/>
</dbReference>
<dbReference type="VEuPathDB" id="HostDB:ENSG00000006071"/>
<dbReference type="PRINTS" id="PR01092">
    <property type="entry name" value="SULFNYLUREAR"/>
</dbReference>
<dbReference type="OrthoDB" id="6500128at2759"/>
<sequence length="229" mass="25157">MPLAFCGSENHSAAYRVDQGVLNNGCFVDALNVVPHVFLLFITFPILFIGWGSQSSKVHIHHSTWLHFPGHNLRWILTFMLLFVLVCEIAEGILSDGPAGVLDPGLHHQDHQVCQVLGPRHRLLAATLLPHRAAGDPLWDAAPRGGQCHQGEEIHLLQDTEGGEASRGPARPGGTLPAALRESAVQRHLLVDERLHQDCPQEAHRLASHREAAHRHEGPHQLPTALRGL</sequence>
<dbReference type="AlphaFoldDB" id="A0A2R8Y605"/>
<keyword evidence="5" id="KW-0472">Membrane</keyword>
<protein>
    <submittedName>
        <fullName evidence="6">ATP binding cassette subfamily C member 8</fullName>
    </submittedName>
</protein>
<dbReference type="HGNC" id="HGNC:59">
    <property type="gene designation" value="ABCC8"/>
</dbReference>
<reference evidence="6 7" key="1">
    <citation type="journal article" date="2001" name="Nature">
        <title>Initial sequencing and analysis of the human genome.</title>
        <authorList>
            <consortium name="International Human Genome Sequencing Consortium"/>
            <person name="Lander E.S."/>
            <person name="Linton L.M."/>
            <person name="Birren B."/>
            <person name="Nusbaum C."/>
            <person name="Zody M.C."/>
            <person name="Baldwin J."/>
            <person name="Devon K."/>
            <person name="Dewar K."/>
            <person name="Doyle M."/>
            <person name="FitzHugh W."/>
            <person name="Funke R."/>
            <person name="Gage D."/>
            <person name="Harris K."/>
            <person name="Heaford A."/>
            <person name="Howland J."/>
            <person name="Kann L."/>
            <person name="Lehoczky J."/>
            <person name="LeVine R."/>
            <person name="McEwan P."/>
            <person name="McKernan K."/>
            <person name="Meldrim J."/>
            <person name="Mesirov J.P."/>
            <person name="Miranda C."/>
            <person name="Morris W."/>
            <person name="Naylor J."/>
            <person name="Raymond C."/>
            <person name="Rosetti M."/>
            <person name="Santos R."/>
            <person name="Sheridan A."/>
            <person name="Sougnez C."/>
            <person name="Stange-Thomann N."/>
            <person name="Stojanovic N."/>
            <person name="Subramanian A."/>
            <person name="Wyman D."/>
            <person name="Rogers J."/>
            <person name="Sulston J."/>
            <person name="Ainscough R."/>
            <person name="Beck S."/>
            <person name="Bentley D."/>
            <person name="Burton J."/>
            <person name="Clee C."/>
            <person name="Carter N."/>
            <person name="Coulson A."/>
            <person name="Deadman R."/>
            <person name="Deloukas P."/>
            <person name="Dunham A."/>
            <person name="Dunham I."/>
            <person name="Durbin R."/>
            <person name="French L."/>
            <person name="Grafham D."/>
            <person name="Gregory S."/>
            <person name="Hubbard T."/>
            <person name="Humphray S."/>
            <person name="Hunt A."/>
            <person name="Jones M."/>
            <person name="Lloyd C."/>
            <person name="McMurray A."/>
            <person name="Matthews L."/>
            <person name="Mercer S."/>
            <person name="Milne S."/>
            <person name="Mullikin J.C."/>
            <person name="Mungall A."/>
            <person name="Plumb R."/>
            <person name="Ross M."/>
            <person name="Shownkeen R."/>
            <person name="Sims S."/>
            <person name="Waterston R.H."/>
            <person name="Wilson R.K."/>
            <person name="Hillier L.W."/>
            <person name="McPherson J.D."/>
            <person name="Marra M.A."/>
            <person name="Mardis E.R."/>
            <person name="Fulton L.A."/>
            <person name="Chinwalla A.T."/>
            <person name="Pepin K.H."/>
            <person name="Gish W.R."/>
            <person name="Chissoe S.L."/>
            <person name="Wendl M.C."/>
            <person name="Delehaunty K.D."/>
            <person name="Miner T.L."/>
            <person name="Delehaunty A."/>
            <person name="Kramer J.B."/>
            <person name="Cook L.L."/>
            <person name="Fulton R.S."/>
            <person name="Johnson D.L."/>
            <person name="Minx P.J."/>
            <person name="Clifton S.W."/>
            <person name="Hawkins T."/>
            <person name="Branscomb E."/>
            <person name="Predki P."/>
            <person name="Richardson P."/>
            <person name="Wenning S."/>
            <person name="Slezak T."/>
            <person name="Doggett N."/>
            <person name="Cheng J.F."/>
            <person name="Olsen A."/>
            <person name="Lucas S."/>
            <person name="Elkin C."/>
            <person name="Uberbacher E."/>
            <person name="Frazier M."/>
            <person name="Gibbs R.A."/>
            <person name="Muzny D.M."/>
            <person name="Scherer S.E."/>
            <person name="Bouck J.B."/>
            <person name="Sodergren E.J."/>
            <person name="Worley K.C."/>
            <person name="Rives C.M."/>
            <person name="Gorrell J.H."/>
            <person name="Metzker M.L."/>
            <person name="Naylor S.L."/>
            <person name="Kucherlapati R.S."/>
            <person name="Nelson D.L."/>
            <person name="Weinstock G.M."/>
            <person name="Sakaki Y."/>
            <person name="Fujiyama A."/>
            <person name="Hattori M."/>
            <person name="Yada T."/>
            <person name="Toyoda A."/>
            <person name="Itoh T."/>
            <person name="Kawagoe C."/>
            <person name="Watanabe H."/>
            <person name="Totoki Y."/>
            <person name="Taylor T."/>
            <person name="Weissenbach J."/>
            <person name="Heilig R."/>
            <person name="Saurin W."/>
            <person name="Artiguenave F."/>
            <person name="Brottier P."/>
            <person name="Bruls T."/>
            <person name="Pelletier E."/>
            <person name="Robert C."/>
            <person name="Wincker P."/>
            <person name="Smith D.R."/>
            <person name="Doucette-Stamm L."/>
            <person name="Rubenfield M."/>
            <person name="Weinstock K."/>
            <person name="Lee H.M."/>
            <person name="Dubois J."/>
            <person name="Rosenthal A."/>
            <person name="Platzer M."/>
            <person name="Nyakatura G."/>
            <person name="Taudien S."/>
            <person name="Rump A."/>
            <person name="Yang H."/>
            <person name="Yu J."/>
            <person name="Wang J."/>
            <person name="Huang G."/>
            <person name="Gu J."/>
            <person name="Hood L."/>
            <person name="Rowen L."/>
            <person name="Madan A."/>
            <person name="Qin S."/>
            <person name="Davis R.W."/>
            <person name="Federspiel N.A."/>
            <person name="Abola A.P."/>
            <person name="Proctor M.J."/>
            <person name="Myers R.M."/>
            <person name="Schmutz J."/>
            <person name="Dickson M."/>
            <person name="Grimwood J."/>
            <person name="Cox D.R."/>
            <person name="Olson M.V."/>
            <person name="Kaul R."/>
            <person name="Raymond C."/>
            <person name="Shimizu N."/>
            <person name="Kawasaki K."/>
            <person name="Minoshima S."/>
            <person name="Evans G.A."/>
            <person name="Athanasiou M."/>
            <person name="Schultz R."/>
            <person name="Roe B.A."/>
            <person name="Chen F."/>
            <person name="Pan H."/>
            <person name="Ramser J."/>
            <person name="Lehrach H."/>
            <person name="Reinhardt R."/>
            <person name="McCombie W.R."/>
            <person name="de la Bastide M."/>
            <person name="Dedhia N."/>
            <person name="Blocker H."/>
            <person name="Hornischer K."/>
            <person name="Nordsiek G."/>
            <person name="Agarwala R."/>
            <person name="Aravind L."/>
            <person name="Bailey J.A."/>
            <person name="Bateman A."/>
            <person name="Batzoglou S."/>
            <person name="Birney E."/>
            <person name="Bork P."/>
            <person name="Brown D.G."/>
            <person name="Burge C.B."/>
            <person name="Cerutti L."/>
            <person name="Chen H.C."/>
            <person name="Church D."/>
            <person name="Clamp M."/>
            <person name="Copley R.R."/>
            <person name="Doerks T."/>
            <person name="Eddy S.R."/>
            <person name="Eichler E.E."/>
            <person name="Furey T.S."/>
            <person name="Galagan J."/>
            <person name="Gilbert J.G."/>
            <person name="Harmon C."/>
            <person name="Hayashizaki Y."/>
            <person name="Haussler D."/>
            <person name="Hermjakob H."/>
            <person name="Hokamp K."/>
            <person name="Jang W."/>
            <person name="Johnson L.S."/>
            <person name="Jones T.A."/>
            <person name="Kasif S."/>
            <person name="Kaspryzk A."/>
            <person name="Kennedy S."/>
            <person name="Kent W.J."/>
            <person name="Kitts P."/>
            <person name="Koonin E.V."/>
            <person name="Korf I."/>
            <person name="Kulp D."/>
            <person name="Lancet D."/>
            <person name="Lowe T.M."/>
            <person name="McLysaght A."/>
            <person name="Mikkelsen T."/>
            <person name="Moran J.V."/>
            <person name="Mulder N."/>
            <person name="Pollara V.J."/>
            <person name="Ponting C.P."/>
            <person name="Schuler G."/>
            <person name="Schultz J."/>
            <person name="Slater G."/>
            <person name="Smit A.F."/>
            <person name="Stupka E."/>
            <person name="Szustakowski J."/>
            <person name="Thierry-Mieg D."/>
            <person name="Thierry-Mieg J."/>
            <person name="Wagner L."/>
            <person name="Wallis J."/>
            <person name="Wheeler R."/>
            <person name="Williams A."/>
            <person name="Wolf Y.I."/>
            <person name="Wolfe K.H."/>
            <person name="Yang S.P."/>
            <person name="Yeh R.F."/>
            <person name="Collins F."/>
            <person name="Guyer M.S."/>
            <person name="Peterson J."/>
            <person name="Felsenfeld A."/>
            <person name="Wetterstrand K.A."/>
            <person name="Patrinos A."/>
            <person name="Morgan M.J."/>
            <person name="de Jong P."/>
            <person name="Catanese J.J."/>
            <person name="Osoegawa K."/>
            <person name="Shizuya H."/>
            <person name="Choi S."/>
            <person name="Chen Y.J."/>
        </authorList>
    </citation>
    <scope>NUCLEOTIDE SEQUENCE [LARGE SCALE GENOMIC DNA]</scope>
</reference>
<dbReference type="GO" id="GO:0005524">
    <property type="term" value="F:ATP binding"/>
    <property type="evidence" value="ECO:0007669"/>
    <property type="project" value="InterPro"/>
</dbReference>
<dbReference type="MassIVE" id="A0A2R8Y605"/>
<evidence type="ECO:0000256" key="1">
    <source>
        <dbReference type="ARBA" id="ARBA00009726"/>
    </source>
</evidence>
<dbReference type="GO" id="GO:0006813">
    <property type="term" value="P:potassium ion transport"/>
    <property type="evidence" value="ECO:0007669"/>
    <property type="project" value="InterPro"/>
</dbReference>
<feature type="transmembrane region" description="Helical" evidence="5">
    <location>
        <begin position="33"/>
        <end position="52"/>
    </location>
</feature>
<reference evidence="6 7" key="3">
    <citation type="journal article" date="2006" name="Nature">
        <title>Human chromosome 11 DNA sequence and analysis including novel gene identification.</title>
        <authorList>
            <person name="Taylor T.D."/>
            <person name="Noguchi H."/>
            <person name="Totoki Y."/>
            <person name="Toyoda A."/>
            <person name="Kuroki Y."/>
            <person name="Dewar K."/>
            <person name="Lloyd C."/>
            <person name="Itoh T."/>
            <person name="Takeda T."/>
            <person name="Kim D.W."/>
            <person name="She X."/>
            <person name="Barlow K.F."/>
            <person name="Bloom T."/>
            <person name="Bruford E."/>
            <person name="Chang J.L."/>
            <person name="Cuomo C.A."/>
            <person name="Eichler E."/>
            <person name="FitzGerald M.G."/>
            <person name="Jaffe D.B."/>
            <person name="LaButti K."/>
            <person name="Nicol R."/>
            <person name="Park H.S."/>
            <person name="Seaman C."/>
            <person name="Sougnez C."/>
            <person name="Yang X."/>
            <person name="Zimmer A.R."/>
            <person name="Zody M.C."/>
            <person name="Birren B.W."/>
            <person name="Nusbaum C."/>
            <person name="Fujiyama A."/>
            <person name="Hattori M."/>
            <person name="Rogers J."/>
            <person name="Lander E.S."/>
            <person name="Sakaki Y."/>
        </authorList>
    </citation>
    <scope>NUCLEOTIDE SEQUENCE [LARGE SCALE GENOMIC DNA]</scope>
</reference>
<evidence type="ECO:0000313" key="6">
    <source>
        <dbReference type="Ensembl" id="ENSP00000494874.1"/>
    </source>
</evidence>
<reference evidence="6" key="4">
    <citation type="submission" date="2025-08" db="UniProtKB">
        <authorList>
            <consortium name="Ensembl"/>
        </authorList>
    </citation>
    <scope>IDENTIFICATION</scope>
</reference>
<dbReference type="ExpressionAtlas" id="A0A2R8Y605">
    <property type="expression patterns" value="baseline and differential"/>
</dbReference>
<dbReference type="EMBL" id="AC124798">
    <property type="status" value="NOT_ANNOTATED_CDS"/>
    <property type="molecule type" value="Genomic_DNA"/>
</dbReference>
<dbReference type="Proteomes" id="UP000005640">
    <property type="component" value="Chromosome 11"/>
</dbReference>
<evidence type="ECO:0000256" key="3">
    <source>
        <dbReference type="ARBA" id="ARBA00023180"/>
    </source>
</evidence>
<keyword evidence="3" id="KW-0325">Glycoprotein</keyword>
<evidence type="ECO:0000256" key="4">
    <source>
        <dbReference type="SAM" id="MobiDB-lite"/>
    </source>
</evidence>
<dbReference type="GeneTree" id="ENSGT00940000156626"/>
<dbReference type="Bgee" id="ENSG00000006071">
    <property type="expression patterns" value="Expressed in islet of Langerhans and 126 other cell types or tissues"/>
</dbReference>
<reference evidence="6 7" key="2">
    <citation type="journal article" date="2004" name="Nature">
        <title>Finishing the euchromatic sequence of the human genome.</title>
        <authorList>
            <consortium name="International Human Genome Sequencing Consortium"/>
        </authorList>
    </citation>
    <scope>NUCLEOTIDE SEQUENCE [LARGE SCALE GENOMIC DNA]</scope>
</reference>
<keyword evidence="7" id="KW-1185">Reference proteome</keyword>
<reference evidence="6" key="5">
    <citation type="submission" date="2025-09" db="UniProtKB">
        <authorList>
            <consortium name="Ensembl"/>
        </authorList>
    </citation>
    <scope>IDENTIFICATION</scope>
</reference>
<keyword evidence="5" id="KW-0812">Transmembrane</keyword>
<comment type="similarity">
    <text evidence="1">Belongs to the ABC transporter superfamily. ABCC family. Conjugate transporter (TC 3.A.1.208) subfamily.</text>
</comment>
<organism evidence="6 7">
    <name type="scientific">Homo sapiens</name>
    <name type="common">Human</name>
    <dbReference type="NCBI Taxonomy" id="9606"/>
    <lineage>
        <taxon>Eukaryota</taxon>
        <taxon>Metazoa</taxon>
        <taxon>Chordata</taxon>
        <taxon>Craniata</taxon>
        <taxon>Vertebrata</taxon>
        <taxon>Euteleostomi</taxon>
        <taxon>Mammalia</taxon>
        <taxon>Eutheria</taxon>
        <taxon>Euarchontoglires</taxon>
        <taxon>Primates</taxon>
        <taxon>Haplorrhini</taxon>
        <taxon>Catarrhini</taxon>
        <taxon>Hominidae</taxon>
        <taxon>Homo</taxon>
    </lineage>
</organism>
<feature type="transmembrane region" description="Helical" evidence="5">
    <location>
        <begin position="73"/>
        <end position="94"/>
    </location>
</feature>
<evidence type="ECO:0000313" key="7">
    <source>
        <dbReference type="Proteomes" id="UP000005640"/>
    </source>
</evidence>
<feature type="compositionally biased region" description="Basic and acidic residues" evidence="4">
    <location>
        <begin position="206"/>
        <end position="219"/>
    </location>
</feature>
<gene>
    <name evidence="6" type="primary">ABCC8</name>
</gene>
<evidence type="ECO:0000256" key="5">
    <source>
        <dbReference type="SAM" id="Phobius"/>
    </source>
</evidence>
<dbReference type="OpenTargets" id="ENSG00000006071"/>
<dbReference type="SMR" id="A0A2R8Y605"/>
<keyword evidence="2" id="KW-0677">Repeat</keyword>
<name>A0A2R8Y605_HUMAN</name>
<evidence type="ECO:0000256" key="2">
    <source>
        <dbReference type="ARBA" id="ARBA00022737"/>
    </source>
</evidence>
<keyword evidence="5" id="KW-1133">Transmembrane helix</keyword>
<dbReference type="InterPro" id="IPR000388">
    <property type="entry name" value="ABCC8/9"/>
</dbReference>
<feature type="region of interest" description="Disordered" evidence="4">
    <location>
        <begin position="206"/>
        <end position="229"/>
    </location>
</feature>
<accession>A0A2R8Y605</accession>